<keyword evidence="3" id="KW-1003">Cell membrane</keyword>
<accession>A0A511MLC7</accession>
<reference evidence="8 9" key="1">
    <citation type="submission" date="2019-07" db="EMBL/GenBank/DDBJ databases">
        <title>Whole genome shotgun sequence of Nocardia ninae NBRC 108245.</title>
        <authorList>
            <person name="Hosoyama A."/>
            <person name="Uohara A."/>
            <person name="Ohji S."/>
            <person name="Ichikawa N."/>
        </authorList>
    </citation>
    <scope>NUCLEOTIDE SEQUENCE [LARGE SCALE GENOMIC DNA]</scope>
    <source>
        <strain evidence="8 9">NBRC 108245</strain>
    </source>
</reference>
<comment type="subcellular location">
    <subcellularLocation>
        <location evidence="1">Cell membrane</location>
        <topology evidence="1">Multi-pass membrane protein</topology>
    </subcellularLocation>
</comment>
<evidence type="ECO:0000256" key="4">
    <source>
        <dbReference type="ARBA" id="ARBA00022692"/>
    </source>
</evidence>
<keyword evidence="6 7" id="KW-0472">Membrane</keyword>
<evidence type="ECO:0000256" key="2">
    <source>
        <dbReference type="ARBA" id="ARBA00010388"/>
    </source>
</evidence>
<protein>
    <submittedName>
        <fullName evidence="8">Na(+)/H(+) antiporter subunit C</fullName>
    </submittedName>
</protein>
<evidence type="ECO:0000256" key="5">
    <source>
        <dbReference type="ARBA" id="ARBA00022989"/>
    </source>
</evidence>
<dbReference type="PANTHER" id="PTHR34583">
    <property type="entry name" value="ANTIPORTER SUBUNIT MNHC2-RELATED"/>
    <property type="match status" value="1"/>
</dbReference>
<dbReference type="OrthoDB" id="9799219at2"/>
<evidence type="ECO:0000313" key="9">
    <source>
        <dbReference type="Proteomes" id="UP000321424"/>
    </source>
</evidence>
<evidence type="ECO:0000256" key="7">
    <source>
        <dbReference type="SAM" id="Phobius"/>
    </source>
</evidence>
<evidence type="ECO:0000256" key="3">
    <source>
        <dbReference type="ARBA" id="ARBA00022475"/>
    </source>
</evidence>
<dbReference type="InterPro" id="IPR039428">
    <property type="entry name" value="NUOK/Mnh_C1-like"/>
</dbReference>
<evidence type="ECO:0000256" key="1">
    <source>
        <dbReference type="ARBA" id="ARBA00004651"/>
    </source>
</evidence>
<dbReference type="GO" id="GO:0005886">
    <property type="term" value="C:plasma membrane"/>
    <property type="evidence" value="ECO:0007669"/>
    <property type="project" value="UniProtKB-SubCell"/>
</dbReference>
<organism evidence="8 9">
    <name type="scientific">Nocardia ninae NBRC 108245</name>
    <dbReference type="NCBI Taxonomy" id="1210091"/>
    <lineage>
        <taxon>Bacteria</taxon>
        <taxon>Bacillati</taxon>
        <taxon>Actinomycetota</taxon>
        <taxon>Actinomycetes</taxon>
        <taxon>Mycobacteriales</taxon>
        <taxon>Nocardiaceae</taxon>
        <taxon>Nocardia</taxon>
    </lineage>
</organism>
<dbReference type="NCBIfam" id="NF005929">
    <property type="entry name" value="PRK07946.1"/>
    <property type="match status" value="1"/>
</dbReference>
<proteinExistence type="inferred from homology"/>
<gene>
    <name evidence="8" type="ORF">NN4_59280</name>
</gene>
<keyword evidence="9" id="KW-1185">Reference proteome</keyword>
<dbReference type="PANTHER" id="PTHR34583:SF2">
    <property type="entry name" value="ANTIPORTER SUBUNIT MNHC2-RELATED"/>
    <property type="match status" value="1"/>
</dbReference>
<dbReference type="InterPro" id="IPR050601">
    <property type="entry name" value="CPA3_antiporter_subunitC"/>
</dbReference>
<dbReference type="EMBL" id="BJXA01000050">
    <property type="protein sequence ID" value="GEM41409.1"/>
    <property type="molecule type" value="Genomic_DNA"/>
</dbReference>
<comment type="similarity">
    <text evidence="2">Belongs to the CPA3 antiporters (TC 2.A.63) subunit C family.</text>
</comment>
<dbReference type="AlphaFoldDB" id="A0A511MLC7"/>
<dbReference type="RefSeq" id="WP_135233762.1">
    <property type="nucleotide sequence ID" value="NZ_BJXA01000050.1"/>
</dbReference>
<dbReference type="Proteomes" id="UP000321424">
    <property type="component" value="Unassembled WGS sequence"/>
</dbReference>
<name>A0A511MLC7_9NOCA</name>
<dbReference type="Pfam" id="PF00420">
    <property type="entry name" value="Oxidored_q2"/>
    <property type="match status" value="1"/>
</dbReference>
<feature type="transmembrane region" description="Helical" evidence="7">
    <location>
        <begin position="30"/>
        <end position="51"/>
    </location>
</feature>
<keyword evidence="5 7" id="KW-1133">Transmembrane helix</keyword>
<comment type="caution">
    <text evidence="8">The sequence shown here is derived from an EMBL/GenBank/DDBJ whole genome shotgun (WGS) entry which is preliminary data.</text>
</comment>
<evidence type="ECO:0000256" key="6">
    <source>
        <dbReference type="ARBA" id="ARBA00023136"/>
    </source>
</evidence>
<keyword evidence="4 7" id="KW-0812">Transmembrane</keyword>
<feature type="transmembrane region" description="Helical" evidence="7">
    <location>
        <begin position="6"/>
        <end position="23"/>
    </location>
</feature>
<sequence>MTANLTLLIVIGILVACGVYLILERAVSKMLLGMILFGNAVNLLIITLGGPDGRAPIQGQTDTTHRDTADPLAQAMVLTAIVITMGLAAFVLALAYRSFTITTTDDVENDQEDIDVARRREREDPED</sequence>
<evidence type="ECO:0000313" key="8">
    <source>
        <dbReference type="EMBL" id="GEM41409.1"/>
    </source>
</evidence>
<dbReference type="Gene3D" id="1.10.287.3510">
    <property type="match status" value="1"/>
</dbReference>
<feature type="transmembrane region" description="Helical" evidence="7">
    <location>
        <begin position="71"/>
        <end position="96"/>
    </location>
</feature>